<keyword evidence="1" id="KW-0863">Zinc-finger</keyword>
<name>A0A0C3PB07_PHLG1</name>
<dbReference type="GO" id="GO:0003676">
    <property type="term" value="F:nucleic acid binding"/>
    <property type="evidence" value="ECO:0007669"/>
    <property type="project" value="InterPro"/>
</dbReference>
<feature type="compositionally biased region" description="Low complexity" evidence="2">
    <location>
        <begin position="28"/>
        <end position="44"/>
    </location>
</feature>
<keyword evidence="5" id="KW-1185">Reference proteome</keyword>
<dbReference type="GO" id="GO:0008270">
    <property type="term" value="F:zinc ion binding"/>
    <property type="evidence" value="ECO:0007669"/>
    <property type="project" value="UniProtKB-KW"/>
</dbReference>
<evidence type="ECO:0000313" key="4">
    <source>
        <dbReference type="EMBL" id="KIP02068.1"/>
    </source>
</evidence>
<feature type="compositionally biased region" description="Basic and acidic residues" evidence="2">
    <location>
        <begin position="70"/>
        <end position="82"/>
    </location>
</feature>
<sequence>MSTKQQKNLLKRDHFDTEQVSSDRDYDSSSSSSEFESTSSGENSTNDFDHYSSKNKKGSTTKKSTQKKRLSIEHKKDTKADTGSDSNALPKALKKPEKNSVTESKEEKELDDLITQLTYTRNLAIKDIIPTPKQQKEGPISGQASPRSFDWQLPPHFDSSRPPPMGVLPQQCYRCGGLGHTMNMCTLLQELVQQGAVYRDERGRYFLKNRTPILRTTPNEPLISAVKWAMTLQSYFIAVDEAPEAYLSIESVYATRHMGHIQHPLDYGYEEDFEEEYIDLETEFQRTYPVVALPEKSITHARRKHMDGI</sequence>
<evidence type="ECO:0000256" key="1">
    <source>
        <dbReference type="PROSITE-ProRule" id="PRU00047"/>
    </source>
</evidence>
<feature type="region of interest" description="Disordered" evidence="2">
    <location>
        <begin position="128"/>
        <end position="149"/>
    </location>
</feature>
<evidence type="ECO:0000313" key="5">
    <source>
        <dbReference type="Proteomes" id="UP000053257"/>
    </source>
</evidence>
<proteinExistence type="predicted"/>
<feature type="domain" description="CCHC-type" evidence="3">
    <location>
        <begin position="172"/>
        <end position="185"/>
    </location>
</feature>
<organism evidence="4 5">
    <name type="scientific">Phlebiopsis gigantea (strain 11061_1 CR5-6)</name>
    <name type="common">White-rot fungus</name>
    <name type="synonym">Peniophora gigantea</name>
    <dbReference type="NCBI Taxonomy" id="745531"/>
    <lineage>
        <taxon>Eukaryota</taxon>
        <taxon>Fungi</taxon>
        <taxon>Dikarya</taxon>
        <taxon>Basidiomycota</taxon>
        <taxon>Agaricomycotina</taxon>
        <taxon>Agaricomycetes</taxon>
        <taxon>Polyporales</taxon>
        <taxon>Phanerochaetaceae</taxon>
        <taxon>Phlebiopsis</taxon>
    </lineage>
</organism>
<evidence type="ECO:0000256" key="2">
    <source>
        <dbReference type="SAM" id="MobiDB-lite"/>
    </source>
</evidence>
<dbReference type="InterPro" id="IPR001878">
    <property type="entry name" value="Znf_CCHC"/>
</dbReference>
<keyword evidence="1" id="KW-0862">Zinc</keyword>
<accession>A0A0C3PB07</accession>
<dbReference type="STRING" id="745531.A0A0C3PB07"/>
<dbReference type="AlphaFoldDB" id="A0A0C3PB07"/>
<dbReference type="Pfam" id="PF00098">
    <property type="entry name" value="zf-CCHC"/>
    <property type="match status" value="1"/>
</dbReference>
<gene>
    <name evidence="4" type="ORF">PHLGIDRAFT_16791</name>
</gene>
<protein>
    <recommendedName>
        <fullName evidence="3">CCHC-type domain-containing protein</fullName>
    </recommendedName>
</protein>
<feature type="region of interest" description="Disordered" evidence="2">
    <location>
        <begin position="1"/>
        <end position="109"/>
    </location>
</feature>
<feature type="compositionally biased region" description="Basic residues" evidence="2">
    <location>
        <begin position="53"/>
        <end position="69"/>
    </location>
</feature>
<feature type="compositionally biased region" description="Basic and acidic residues" evidence="2">
    <location>
        <begin position="10"/>
        <end position="27"/>
    </location>
</feature>
<feature type="compositionally biased region" description="Basic and acidic residues" evidence="2">
    <location>
        <begin position="94"/>
        <end position="108"/>
    </location>
</feature>
<keyword evidence="1" id="KW-0479">Metal-binding</keyword>
<dbReference type="PROSITE" id="PS50158">
    <property type="entry name" value="ZF_CCHC"/>
    <property type="match status" value="1"/>
</dbReference>
<reference evidence="4 5" key="1">
    <citation type="journal article" date="2014" name="PLoS Genet.">
        <title>Analysis of the Phlebiopsis gigantea genome, transcriptome and secretome provides insight into its pioneer colonization strategies of wood.</title>
        <authorList>
            <person name="Hori C."/>
            <person name="Ishida T."/>
            <person name="Igarashi K."/>
            <person name="Samejima M."/>
            <person name="Suzuki H."/>
            <person name="Master E."/>
            <person name="Ferreira P."/>
            <person name="Ruiz-Duenas F.J."/>
            <person name="Held B."/>
            <person name="Canessa P."/>
            <person name="Larrondo L.F."/>
            <person name="Schmoll M."/>
            <person name="Druzhinina I.S."/>
            <person name="Kubicek C.P."/>
            <person name="Gaskell J.A."/>
            <person name="Kersten P."/>
            <person name="St John F."/>
            <person name="Glasner J."/>
            <person name="Sabat G."/>
            <person name="Splinter BonDurant S."/>
            <person name="Syed K."/>
            <person name="Yadav J."/>
            <person name="Mgbeahuruike A.C."/>
            <person name="Kovalchuk A."/>
            <person name="Asiegbu F.O."/>
            <person name="Lackner G."/>
            <person name="Hoffmeister D."/>
            <person name="Rencoret J."/>
            <person name="Gutierrez A."/>
            <person name="Sun H."/>
            <person name="Lindquist E."/>
            <person name="Barry K."/>
            <person name="Riley R."/>
            <person name="Grigoriev I.V."/>
            <person name="Henrissat B."/>
            <person name="Kues U."/>
            <person name="Berka R.M."/>
            <person name="Martinez A.T."/>
            <person name="Covert S.F."/>
            <person name="Blanchette R.A."/>
            <person name="Cullen D."/>
        </authorList>
    </citation>
    <scope>NUCLEOTIDE SEQUENCE [LARGE SCALE GENOMIC DNA]</scope>
    <source>
        <strain evidence="4 5">11061_1 CR5-6</strain>
    </source>
</reference>
<evidence type="ECO:0000259" key="3">
    <source>
        <dbReference type="PROSITE" id="PS50158"/>
    </source>
</evidence>
<dbReference type="HOGENOM" id="CLU_900496_0_0_1"/>
<dbReference type="Proteomes" id="UP000053257">
    <property type="component" value="Unassembled WGS sequence"/>
</dbReference>
<dbReference type="EMBL" id="KN840707">
    <property type="protein sequence ID" value="KIP02068.1"/>
    <property type="molecule type" value="Genomic_DNA"/>
</dbReference>